<dbReference type="NCBIfam" id="TIGR01627">
    <property type="entry name" value="A_thal_3515"/>
    <property type="match status" value="1"/>
</dbReference>
<sequence>MERRTLHESSPDLLLHTRPQGARVRKTLSLMPLPLHQTMAALAPLRERICKFWPLVILFLIAVLCFAQIDLSMLGRASLACDVRKLIHDPSGSEDDHLHILAGNTGDKKPLPHPVAIALLHYATTIITPQQTRAEITVTLNILKRRGPCNFLVYGLGHDSPLWEALNYGGLTVFLEEDPKWIEEMRKAHPSLQAHHVKYSTMLSQADGLLAYARENREICSPKHDLLRSDCKLALKSLPPLAYDIKWDVIMIDAPRGYFPEAPGRMSAIYTSAVMAMAREKTESTDILLHDVERHVENTWGNEFLCSKNRLEGVGKLWHFQLSGEGQDRSAQFCH</sequence>
<reference evidence="7" key="1">
    <citation type="submission" date="2021-01" db="EMBL/GenBank/DDBJ databases">
        <title>Adiantum capillus-veneris genome.</title>
        <authorList>
            <person name="Fang Y."/>
            <person name="Liao Q."/>
        </authorList>
    </citation>
    <scope>NUCLEOTIDE SEQUENCE</scope>
    <source>
        <strain evidence="7">H3</strain>
        <tissue evidence="7">Leaf</tissue>
    </source>
</reference>
<dbReference type="GO" id="GO:0016020">
    <property type="term" value="C:membrane"/>
    <property type="evidence" value="ECO:0007669"/>
    <property type="project" value="UniProtKB-SubCell"/>
</dbReference>
<evidence type="ECO:0000256" key="1">
    <source>
        <dbReference type="ARBA" id="ARBA00004167"/>
    </source>
</evidence>
<feature type="transmembrane region" description="Helical" evidence="6">
    <location>
        <begin position="52"/>
        <end position="69"/>
    </location>
</feature>
<evidence type="ECO:0000256" key="5">
    <source>
        <dbReference type="ARBA" id="ARBA00023136"/>
    </source>
</evidence>
<dbReference type="InterPro" id="IPR006514">
    <property type="entry name" value="IRX15/GXM/AGM"/>
</dbReference>
<keyword evidence="3 6" id="KW-0812">Transmembrane</keyword>
<evidence type="ECO:0000256" key="4">
    <source>
        <dbReference type="ARBA" id="ARBA00022989"/>
    </source>
</evidence>
<dbReference type="Proteomes" id="UP000886520">
    <property type="component" value="Chromosome 7"/>
</dbReference>
<evidence type="ECO:0000313" key="7">
    <source>
        <dbReference type="EMBL" id="KAI5078136.1"/>
    </source>
</evidence>
<evidence type="ECO:0008006" key="9">
    <source>
        <dbReference type="Google" id="ProtNLM"/>
    </source>
</evidence>
<keyword evidence="4 6" id="KW-1133">Transmembrane helix</keyword>
<evidence type="ECO:0000313" key="8">
    <source>
        <dbReference type="Proteomes" id="UP000886520"/>
    </source>
</evidence>
<dbReference type="GO" id="GO:0045492">
    <property type="term" value="P:xylan biosynthetic process"/>
    <property type="evidence" value="ECO:0007669"/>
    <property type="project" value="InterPro"/>
</dbReference>
<organism evidence="7 8">
    <name type="scientific">Adiantum capillus-veneris</name>
    <name type="common">Maidenhair fern</name>
    <dbReference type="NCBI Taxonomy" id="13818"/>
    <lineage>
        <taxon>Eukaryota</taxon>
        <taxon>Viridiplantae</taxon>
        <taxon>Streptophyta</taxon>
        <taxon>Embryophyta</taxon>
        <taxon>Tracheophyta</taxon>
        <taxon>Polypodiopsida</taxon>
        <taxon>Polypodiidae</taxon>
        <taxon>Polypodiales</taxon>
        <taxon>Pteridineae</taxon>
        <taxon>Pteridaceae</taxon>
        <taxon>Vittarioideae</taxon>
        <taxon>Adiantum</taxon>
    </lineage>
</organism>
<comment type="caution">
    <text evidence="7">The sequence shown here is derived from an EMBL/GenBank/DDBJ whole genome shotgun (WGS) entry which is preliminary data.</text>
</comment>
<evidence type="ECO:0000256" key="2">
    <source>
        <dbReference type="ARBA" id="ARBA00004308"/>
    </source>
</evidence>
<dbReference type="GO" id="GO:0012505">
    <property type="term" value="C:endomembrane system"/>
    <property type="evidence" value="ECO:0007669"/>
    <property type="project" value="UniProtKB-SubCell"/>
</dbReference>
<name>A0A9D4V1P8_ADICA</name>
<accession>A0A9D4V1P8</accession>
<keyword evidence="8" id="KW-1185">Reference proteome</keyword>
<dbReference type="Pfam" id="PF21729">
    <property type="entry name" value="IRX15_IRX15L_GXM"/>
    <property type="match status" value="1"/>
</dbReference>
<dbReference type="EMBL" id="JABFUD020000007">
    <property type="protein sequence ID" value="KAI5078136.1"/>
    <property type="molecule type" value="Genomic_DNA"/>
</dbReference>
<dbReference type="AlphaFoldDB" id="A0A9D4V1P8"/>
<keyword evidence="5 6" id="KW-0472">Membrane</keyword>
<comment type="subcellular location">
    <subcellularLocation>
        <location evidence="2">Endomembrane system</location>
    </subcellularLocation>
    <subcellularLocation>
        <location evidence="1">Membrane</location>
        <topology evidence="1">Single-pass membrane protein</topology>
    </subcellularLocation>
</comment>
<protein>
    <recommendedName>
        <fullName evidence="9">Polysaccharide biosynthesis domain-containing protein</fullName>
    </recommendedName>
</protein>
<evidence type="ECO:0000256" key="6">
    <source>
        <dbReference type="SAM" id="Phobius"/>
    </source>
</evidence>
<dbReference type="OrthoDB" id="1896682at2759"/>
<gene>
    <name evidence="7" type="ORF">GOP47_0007960</name>
</gene>
<evidence type="ECO:0000256" key="3">
    <source>
        <dbReference type="ARBA" id="ARBA00022692"/>
    </source>
</evidence>
<dbReference type="PANTHER" id="PTHR31444">
    <property type="entry name" value="OS11G0490100 PROTEIN"/>
    <property type="match status" value="1"/>
</dbReference>
<proteinExistence type="predicted"/>